<keyword evidence="1" id="KW-0614">Plasmid</keyword>
<evidence type="ECO:0000313" key="2">
    <source>
        <dbReference type="Proteomes" id="UP000502005"/>
    </source>
</evidence>
<dbReference type="AlphaFoldDB" id="A0A6B9G461"/>
<dbReference type="SUPFAM" id="SSF53448">
    <property type="entry name" value="Nucleotide-diphospho-sugar transferases"/>
    <property type="match status" value="1"/>
</dbReference>
<proteinExistence type="predicted"/>
<gene>
    <name evidence="1" type="ORF">CUN67_25270</name>
</gene>
<dbReference type="InterPro" id="IPR029044">
    <property type="entry name" value="Nucleotide-diphossugar_trans"/>
</dbReference>
<name>A0A6B9G461_PANCY</name>
<evidence type="ECO:0000313" key="1">
    <source>
        <dbReference type="EMBL" id="QGY32304.1"/>
    </source>
</evidence>
<sequence>MTLMIFMTFTRRVFRKLYSVVATLLFKAYLRRQNKRCKRVVSKENGPIISVTSYNKRFDILYLTLESLMKQDYDGDYQIVVTLSEVDIDLFGGLPKNLETLMMRGVRIIRVQDNIKSYKKAFYVSDENIKFPIITIDDDILYPHWWLSEILQSAKNEPGCILAFRGHHILRGADDIIFDYNLWFKYSDRLTSPKPTYSFLPTGTSGVYYPVGSLNGLQSTKDDFLSICPDADDLWLKYITTINGFKAKRIRNNNLHFLCSDLSSSLHTINVHNGGNDIQFNGIAKYSEEFKGKIFSDALLFSDEVKNGTSTSISDRNLSQ</sequence>
<reference evidence="1 2" key="1">
    <citation type="submission" date="2017-11" db="EMBL/GenBank/DDBJ databases">
        <title>Genome sequence of Pantoea cypripedii NE1.</title>
        <authorList>
            <person name="Nascimento F.X."/>
        </authorList>
    </citation>
    <scope>NUCLEOTIDE SEQUENCE [LARGE SCALE GENOMIC DNA]</scope>
    <source>
        <strain evidence="1 2">NE1</strain>
        <plasmid evidence="2">pne1b</plasmid>
    </source>
</reference>
<dbReference type="Proteomes" id="UP000502005">
    <property type="component" value="Plasmid pNE1B"/>
</dbReference>
<dbReference type="EMBL" id="CP024770">
    <property type="protein sequence ID" value="QGY32304.1"/>
    <property type="molecule type" value="Genomic_DNA"/>
</dbReference>
<geneLocation type="plasmid" evidence="2">
    <name>pne1b</name>
</geneLocation>
<organism evidence="1 2">
    <name type="scientific">Pantoea cypripedii</name>
    <name type="common">Pectobacterium cypripedii</name>
    <name type="synonym">Erwinia cypripedii</name>
    <dbReference type="NCBI Taxonomy" id="55209"/>
    <lineage>
        <taxon>Bacteria</taxon>
        <taxon>Pseudomonadati</taxon>
        <taxon>Pseudomonadota</taxon>
        <taxon>Gammaproteobacteria</taxon>
        <taxon>Enterobacterales</taxon>
        <taxon>Erwiniaceae</taxon>
        <taxon>Pantoea</taxon>
    </lineage>
</organism>
<accession>A0A6B9G461</accession>
<protein>
    <recommendedName>
        <fullName evidence="3">Glycosyltransferase 2-like domain-containing protein</fullName>
    </recommendedName>
</protein>
<evidence type="ECO:0008006" key="3">
    <source>
        <dbReference type="Google" id="ProtNLM"/>
    </source>
</evidence>